<evidence type="ECO:0000313" key="4">
    <source>
        <dbReference type="EMBL" id="GAX04874.1"/>
    </source>
</evidence>
<protein>
    <recommendedName>
        <fullName evidence="3">Zinc-ribbon domain-containing protein</fullName>
    </recommendedName>
</protein>
<dbReference type="InterPro" id="IPR026870">
    <property type="entry name" value="Zinc_ribbon_dom"/>
</dbReference>
<dbReference type="AlphaFoldDB" id="A0A1Z5ISZ4"/>
<evidence type="ECO:0000256" key="2">
    <source>
        <dbReference type="SAM" id="Phobius"/>
    </source>
</evidence>
<sequence>MVTSFSQYAGTGKKEVKYGDEDLETKAKFCPKCGAPVSPDDVYCGNCGTKLIKDKDSGTPENKATASQTEVAAERHDDDTRKAVRTQSVHQKKSPWFIGAVGLIVVLLVIMVIFKMPRWYNGTFTYHARGTVLGSDAKDTETFVVKNKTYTYHRTYSYQNGLGDYKSEHSHDKGAVKVKGNQITFTDKKGDKIRGKFSQNNKVLIINHGSFKKAR</sequence>
<keyword evidence="2" id="KW-1133">Transmembrane helix</keyword>
<proteinExistence type="predicted"/>
<feature type="compositionally biased region" description="Polar residues" evidence="1">
    <location>
        <begin position="59"/>
        <end position="70"/>
    </location>
</feature>
<dbReference type="EMBL" id="BCMI01000001">
    <property type="protein sequence ID" value="GAX04874.1"/>
    <property type="molecule type" value="Genomic_DNA"/>
</dbReference>
<evidence type="ECO:0000256" key="1">
    <source>
        <dbReference type="SAM" id="MobiDB-lite"/>
    </source>
</evidence>
<gene>
    <name evidence="4" type="ORF">IWT25_00168</name>
</gene>
<feature type="domain" description="Zinc-ribbon" evidence="3">
    <location>
        <begin position="29"/>
        <end position="51"/>
    </location>
</feature>
<keyword evidence="2" id="KW-0812">Transmembrane</keyword>
<reference evidence="4 5" key="1">
    <citation type="submission" date="2015-11" db="EMBL/GenBank/DDBJ databases">
        <title>Draft genome sequences of new species of the genus Lactobacillus isolated from orchardgrass silage.</title>
        <authorList>
            <person name="Tohno M."/>
            <person name="Tanizawa Y."/>
            <person name="Arita M."/>
        </authorList>
    </citation>
    <scope>NUCLEOTIDE SEQUENCE [LARGE SCALE GENOMIC DNA]</scope>
    <source>
        <strain evidence="4 5">IWT25</strain>
    </source>
</reference>
<organism evidence="4 5">
    <name type="scientific">Secundilactobacillus pentosiphilus</name>
    <dbReference type="NCBI Taxonomy" id="1714682"/>
    <lineage>
        <taxon>Bacteria</taxon>
        <taxon>Bacillati</taxon>
        <taxon>Bacillota</taxon>
        <taxon>Bacilli</taxon>
        <taxon>Lactobacillales</taxon>
        <taxon>Lactobacillaceae</taxon>
        <taxon>Secundilactobacillus</taxon>
    </lineage>
</organism>
<evidence type="ECO:0000259" key="3">
    <source>
        <dbReference type="Pfam" id="PF13240"/>
    </source>
</evidence>
<feature type="region of interest" description="Disordered" evidence="1">
    <location>
        <begin position="55"/>
        <end position="80"/>
    </location>
</feature>
<evidence type="ECO:0000313" key="5">
    <source>
        <dbReference type="Proteomes" id="UP000198414"/>
    </source>
</evidence>
<keyword evidence="2" id="KW-0472">Membrane</keyword>
<dbReference type="Pfam" id="PF13240">
    <property type="entry name" value="Zn_Ribbon_1"/>
    <property type="match status" value="1"/>
</dbReference>
<dbReference type="Proteomes" id="UP000198414">
    <property type="component" value="Unassembled WGS sequence"/>
</dbReference>
<comment type="caution">
    <text evidence="4">The sequence shown here is derived from an EMBL/GenBank/DDBJ whole genome shotgun (WGS) entry which is preliminary data.</text>
</comment>
<accession>A0A1Z5ISZ4</accession>
<feature type="transmembrane region" description="Helical" evidence="2">
    <location>
        <begin position="96"/>
        <end position="114"/>
    </location>
</feature>
<name>A0A1Z5ISZ4_9LACO</name>